<feature type="region of interest" description="Disordered" evidence="1">
    <location>
        <begin position="182"/>
        <end position="209"/>
    </location>
</feature>
<evidence type="ECO:0000259" key="2">
    <source>
        <dbReference type="Pfam" id="PF09350"/>
    </source>
</evidence>
<organism evidence="3 4">
    <name type="scientific">Nocardioides taihuensis</name>
    <dbReference type="NCBI Taxonomy" id="1835606"/>
    <lineage>
        <taxon>Bacteria</taxon>
        <taxon>Bacillati</taxon>
        <taxon>Actinomycetota</taxon>
        <taxon>Actinomycetes</taxon>
        <taxon>Propionibacteriales</taxon>
        <taxon>Nocardioidaceae</taxon>
        <taxon>Nocardioides</taxon>
    </lineage>
</organism>
<dbReference type="InterPro" id="IPR018961">
    <property type="entry name" value="DnaJ_homolog_subfam-C_membr-28"/>
</dbReference>
<evidence type="ECO:0000313" key="4">
    <source>
        <dbReference type="Proteomes" id="UP001596087"/>
    </source>
</evidence>
<sequence length="209" mass="23796">MTDQDHERPERRTDTEPADGAGAQEQPDRHRLLDERTGRAAAAQRIQHQAQWVDLQIQQAMARGEFDDLPGTGKPIEGLGATHDPDWWLKKLVEREQVSGVLPPSLQLRKDDAELDARLDRLAVEKEVRAEVEEFNARVLRARYTPVDGPPLITQPRDVDATVAAWRARRVAAARAARAAAAAVRRTPEAPRPPRRRRWFRRERRHTDG</sequence>
<evidence type="ECO:0000313" key="3">
    <source>
        <dbReference type="EMBL" id="MFC5178052.1"/>
    </source>
</evidence>
<protein>
    <submittedName>
        <fullName evidence="3">DUF1992 domain-containing protein</fullName>
    </submittedName>
</protein>
<proteinExistence type="predicted"/>
<comment type="caution">
    <text evidence="3">The sequence shown here is derived from an EMBL/GenBank/DDBJ whole genome shotgun (WGS) entry which is preliminary data.</text>
</comment>
<feature type="region of interest" description="Disordered" evidence="1">
    <location>
        <begin position="1"/>
        <end position="41"/>
    </location>
</feature>
<dbReference type="Pfam" id="PF09350">
    <property type="entry name" value="DJC28_CD"/>
    <property type="match status" value="1"/>
</dbReference>
<feature type="compositionally biased region" description="Basic residues" evidence="1">
    <location>
        <begin position="193"/>
        <end position="209"/>
    </location>
</feature>
<name>A0ABW0BM81_9ACTN</name>
<dbReference type="EMBL" id="JBHSKD010000019">
    <property type="protein sequence ID" value="MFC5178052.1"/>
    <property type="molecule type" value="Genomic_DNA"/>
</dbReference>
<keyword evidence="4" id="KW-1185">Reference proteome</keyword>
<feature type="domain" description="DnaJ homologue subfamily C member 28 conserved" evidence="2">
    <location>
        <begin position="52"/>
        <end position="119"/>
    </location>
</feature>
<reference evidence="4" key="1">
    <citation type="journal article" date="2019" name="Int. J. Syst. Evol. Microbiol.">
        <title>The Global Catalogue of Microorganisms (GCM) 10K type strain sequencing project: providing services to taxonomists for standard genome sequencing and annotation.</title>
        <authorList>
            <consortium name="The Broad Institute Genomics Platform"/>
            <consortium name="The Broad Institute Genome Sequencing Center for Infectious Disease"/>
            <person name="Wu L."/>
            <person name="Ma J."/>
        </authorList>
    </citation>
    <scope>NUCLEOTIDE SEQUENCE [LARGE SCALE GENOMIC DNA]</scope>
    <source>
        <strain evidence="4">DFY41</strain>
    </source>
</reference>
<gene>
    <name evidence="3" type="ORF">ACFPGP_15325</name>
</gene>
<accession>A0ABW0BM81</accession>
<feature type="compositionally biased region" description="Basic and acidic residues" evidence="1">
    <location>
        <begin position="1"/>
        <end position="15"/>
    </location>
</feature>
<dbReference type="Proteomes" id="UP001596087">
    <property type="component" value="Unassembled WGS sequence"/>
</dbReference>
<dbReference type="RefSeq" id="WP_378591560.1">
    <property type="nucleotide sequence ID" value="NZ_JBHSKD010000019.1"/>
</dbReference>
<evidence type="ECO:0000256" key="1">
    <source>
        <dbReference type="SAM" id="MobiDB-lite"/>
    </source>
</evidence>
<feature type="compositionally biased region" description="Basic and acidic residues" evidence="1">
    <location>
        <begin position="26"/>
        <end position="38"/>
    </location>
</feature>